<proteinExistence type="predicted"/>
<dbReference type="InterPro" id="IPR029057">
    <property type="entry name" value="PRTase-like"/>
</dbReference>
<keyword evidence="1" id="KW-0328">Glycosyltransferase</keyword>
<dbReference type="GeneID" id="77929223"/>
<dbReference type="KEGG" id="vg:77929223"/>
<accession>A0A411BVX9</accession>
<dbReference type="Gene3D" id="3.40.50.2020">
    <property type="match status" value="1"/>
</dbReference>
<protein>
    <submittedName>
        <fullName evidence="1">Phosphoribosyltransferase</fullName>
    </submittedName>
</protein>
<dbReference type="CDD" id="cd06223">
    <property type="entry name" value="PRTases_typeI"/>
    <property type="match status" value="1"/>
</dbReference>
<gene>
    <name evidence="1" type="primary">29</name>
    <name evidence="1" type="ORF">SEA_VASANTI_29</name>
</gene>
<dbReference type="RefSeq" id="YP_010653389.1">
    <property type="nucleotide sequence ID" value="NC_070797.1"/>
</dbReference>
<dbReference type="GO" id="GO:0016757">
    <property type="term" value="F:glycosyltransferase activity"/>
    <property type="evidence" value="ECO:0007669"/>
    <property type="project" value="UniProtKB-KW"/>
</dbReference>
<keyword evidence="2" id="KW-1185">Reference proteome</keyword>
<dbReference type="Proteomes" id="UP000290746">
    <property type="component" value="Segment"/>
</dbReference>
<dbReference type="InterPro" id="IPR000836">
    <property type="entry name" value="PRTase_dom"/>
</dbReference>
<keyword evidence="1" id="KW-0808">Transferase</keyword>
<dbReference type="SUPFAM" id="SSF53271">
    <property type="entry name" value="PRTase-like"/>
    <property type="match status" value="1"/>
</dbReference>
<name>A0A411BVX9_9CAUD</name>
<dbReference type="EMBL" id="MK359313">
    <property type="protein sequence ID" value="QAY05767.1"/>
    <property type="molecule type" value="Genomic_DNA"/>
</dbReference>
<sequence>MSSPTEQTRILVATAGGFLRNVIRETGVTCSICATPVYGGYVTCYRCSMNGAHADIVVPLSYAIQGRQSGTTMRHYKDDGSADVRRRLSAVVQRALFVGLVRHQRCIENIVGQQVNRRMAIPSSNGRRGVHPFIAIAQQMNAVAESPRLVPAEGDFGREVTASRFLVDPPDTRFDGEHVLILDDTWTTGSRTQSAALLLRRLGAAHVSVMTVARWVDPNWNQNASFIRTRLANDFDPDRCPVTGTSCPV</sequence>
<evidence type="ECO:0000313" key="2">
    <source>
        <dbReference type="Proteomes" id="UP000290746"/>
    </source>
</evidence>
<evidence type="ECO:0000313" key="1">
    <source>
        <dbReference type="EMBL" id="QAY05767.1"/>
    </source>
</evidence>
<reference evidence="1 2" key="1">
    <citation type="submission" date="2019-01" db="EMBL/GenBank/DDBJ databases">
        <authorList>
            <person name="Braley A."/>
            <person name="Cevasco M.E."/>
            <person name="Cornely K.A."/>
            <person name="Deaver S."/>
            <person name="Easterwood J.C."/>
            <person name="Korey C.A."/>
            <person name="Neely M."/>
            <person name="Reyna N."/>
            <person name="Tobiason D."/>
            <person name="Wilczek M."/>
            <person name="Molloy S.D."/>
            <person name="Garlena R.A."/>
            <person name="Russell D.A."/>
            <person name="Pope W.H."/>
            <person name="Jacobs-Sera D."/>
            <person name="Hatfull G.F."/>
        </authorList>
    </citation>
    <scope>NUCLEOTIDE SEQUENCE [LARGE SCALE GENOMIC DNA]</scope>
</reference>
<organism evidence="1 2">
    <name type="scientific">Gordonia phage Vasanti</name>
    <dbReference type="NCBI Taxonomy" id="2502431"/>
    <lineage>
        <taxon>Viruses</taxon>
        <taxon>Duplodnaviria</taxon>
        <taxon>Heunggongvirae</taxon>
        <taxon>Uroviricota</taxon>
        <taxon>Caudoviricetes</taxon>
        <taxon>Attisvirus</taxon>
        <taxon>Attisvirus vasanti</taxon>
    </lineage>
</organism>